<accession>A0A8S5RRN7</accession>
<organism evidence="1">
    <name type="scientific">Ackermannviridae sp</name>
    <dbReference type="NCBI Taxonomy" id="2831612"/>
    <lineage>
        <taxon>Viruses</taxon>
        <taxon>Duplodnaviria</taxon>
        <taxon>Heunggongvirae</taxon>
        <taxon>Uroviricota</taxon>
        <taxon>Caudoviricetes</taxon>
        <taxon>Pantevenvirales</taxon>
        <taxon>Ackermannviridae</taxon>
    </lineage>
</organism>
<proteinExistence type="predicted"/>
<dbReference type="EMBL" id="BK033130">
    <property type="protein sequence ID" value="DAE46975.1"/>
    <property type="molecule type" value="Genomic_DNA"/>
</dbReference>
<protein>
    <submittedName>
        <fullName evidence="1">Uncharacterized protein</fullName>
    </submittedName>
</protein>
<evidence type="ECO:0000313" key="1">
    <source>
        <dbReference type="EMBL" id="DAE46975.1"/>
    </source>
</evidence>
<reference evidence="1" key="1">
    <citation type="journal article" date="2021" name="Proc. Natl. Acad. Sci. U.S.A.">
        <title>A Catalog of Tens of Thousands of Viruses from Human Metagenomes Reveals Hidden Associations with Chronic Diseases.</title>
        <authorList>
            <person name="Tisza M.J."/>
            <person name="Buck C.B."/>
        </authorList>
    </citation>
    <scope>NUCLEOTIDE SEQUENCE</scope>
    <source>
        <strain evidence="1">CtuoI59</strain>
    </source>
</reference>
<name>A0A8S5RRN7_9CAUD</name>
<sequence>MQRILDEIPREVLVPALNALIDALGAQDAAANLGAVMPEGLTAKGNTVQSVLNALLARDKAHEERTDNPHSVTAGQTGAYTKEETDSAIANKVTEIGSGDMAKALYDKRNKTRDIFDFAGYLYEATYAQDGWLASGAAWVQAATLRPRNGGGNVTADSTVLSAPMCETDADAATRKARRKALGIINSGYCVVGNNTMTVTVEKKPATDIAVIWRIGG</sequence>